<organism evidence="1 2">
    <name type="scientific">Nitrosomonas cryotolerans ATCC 49181</name>
    <dbReference type="NCBI Taxonomy" id="1131553"/>
    <lineage>
        <taxon>Bacteria</taxon>
        <taxon>Pseudomonadati</taxon>
        <taxon>Pseudomonadota</taxon>
        <taxon>Betaproteobacteria</taxon>
        <taxon>Nitrosomonadales</taxon>
        <taxon>Nitrosomonadaceae</taxon>
        <taxon>Nitrosomonas</taxon>
    </lineage>
</organism>
<accession>A0A1N6HBK3</accession>
<dbReference type="PANTHER" id="PTHR42852:SF13">
    <property type="entry name" value="PROTEIN DIPZ"/>
    <property type="match status" value="1"/>
</dbReference>
<gene>
    <name evidence="1" type="ORF">SAMN02743940_1112</name>
</gene>
<reference evidence="1 2" key="1">
    <citation type="submission" date="2016-12" db="EMBL/GenBank/DDBJ databases">
        <authorList>
            <person name="Song W.-J."/>
            <person name="Kurnit D.M."/>
        </authorList>
    </citation>
    <scope>NUCLEOTIDE SEQUENCE [LARGE SCALE GENOMIC DNA]</scope>
    <source>
        <strain evidence="1 2">ATCC 49181</strain>
    </source>
</reference>
<dbReference type="Gene3D" id="3.40.30.10">
    <property type="entry name" value="Glutaredoxin"/>
    <property type="match status" value="1"/>
</dbReference>
<keyword evidence="2" id="KW-1185">Reference proteome</keyword>
<dbReference type="AlphaFoldDB" id="A0A1N6HBK3"/>
<dbReference type="SUPFAM" id="SSF52833">
    <property type="entry name" value="Thioredoxin-like"/>
    <property type="match status" value="1"/>
</dbReference>
<name>A0A1N6HBK3_9PROT</name>
<evidence type="ECO:0000313" key="2">
    <source>
        <dbReference type="Proteomes" id="UP000185062"/>
    </source>
</evidence>
<dbReference type="Proteomes" id="UP000185062">
    <property type="component" value="Unassembled WGS sequence"/>
</dbReference>
<dbReference type="PANTHER" id="PTHR42852">
    <property type="entry name" value="THIOL:DISULFIDE INTERCHANGE PROTEIN DSBE"/>
    <property type="match status" value="1"/>
</dbReference>
<protein>
    <recommendedName>
        <fullName evidence="3">AhpC/TSA family protein</fullName>
    </recommendedName>
</protein>
<proteinExistence type="predicted"/>
<dbReference type="RefSeq" id="WP_028461480.1">
    <property type="nucleotide sequence ID" value="NZ_FSRO01000001.1"/>
</dbReference>
<dbReference type="STRING" id="44575.SAMN05216419_101640"/>
<dbReference type="EMBL" id="FSRO01000001">
    <property type="protein sequence ID" value="SIO17162.1"/>
    <property type="molecule type" value="Genomic_DNA"/>
</dbReference>
<dbReference type="InterPro" id="IPR050553">
    <property type="entry name" value="Thioredoxin_ResA/DsbE_sf"/>
</dbReference>
<evidence type="ECO:0008006" key="3">
    <source>
        <dbReference type="Google" id="ProtNLM"/>
    </source>
</evidence>
<evidence type="ECO:0000313" key="1">
    <source>
        <dbReference type="EMBL" id="SIO17162.1"/>
    </source>
</evidence>
<dbReference type="InterPro" id="IPR036249">
    <property type="entry name" value="Thioredoxin-like_sf"/>
</dbReference>
<dbReference type="eggNOG" id="COG0526">
    <property type="taxonomic scope" value="Bacteria"/>
</dbReference>
<sequence length="219" mass="24996">MNNQLLSDISVGSWVKDGPVTMSNLIGSVVLVEVFQVNCPGCFLYALPKAIQLHEKYQKQGLITIGLATAFEDYDKNTLENLQRLVETGEVIGQTFKALRQRDMLVHDKLGWQLPFAVGMDRVVRDTEPVTDERVLRYACKLLPEFQTLPEEKRQAMLNQIKNYLEQKTMKAETFERFSLQGTPSSILFDRRGQLKDISFGQMVHQESLIEHCLSQSVD</sequence>